<evidence type="ECO:0000313" key="15">
    <source>
        <dbReference type="Proteomes" id="UP000290588"/>
    </source>
</evidence>
<evidence type="ECO:0000256" key="9">
    <source>
        <dbReference type="PROSITE-ProRule" id="PRU01049"/>
    </source>
</evidence>
<dbReference type="Gene3D" id="3.30.300.20">
    <property type="match status" value="1"/>
</dbReference>
<dbReference type="GO" id="GO:0005525">
    <property type="term" value="F:GTP binding"/>
    <property type="evidence" value="ECO:0007669"/>
    <property type="project" value="UniProtKB-UniRule"/>
</dbReference>
<keyword evidence="5 8" id="KW-0547">Nucleotide-binding</keyword>
<dbReference type="NCBIfam" id="TIGR03594">
    <property type="entry name" value="GTPase_EngA"/>
    <property type="match status" value="1"/>
</dbReference>
<dbReference type="FunFam" id="3.40.50.300:FF:000494">
    <property type="entry name" value="tRNA modification GTPase MnmE"/>
    <property type="match status" value="1"/>
</dbReference>
<sequence>MDKTLKKIALIGQPNVGKSSLFNRIANKRIAIVSDMAGTTRDIRKHEIEIMDRKALMLDTGGIDETNDAIFSNVKRKAIETAKEADIILFMVDGKNIPDDKDKELFYELQRLGKELALVVNKIDNDKELERLWEFFEFGIGDENLFGISVSHNRGTKNLFEWIYQHLPVNLETVAREEAEALRKEREENFDFDDEEDYSLESDEDFVKEEVTEIDENKINVAIIGRVNVGKSSILNAILGEERSVVSPIAGTTIDPVDESFEFKDKQITFVDTAGLRRRGSIEGIEKYALMRTKEMLEKANMALVVLDASRELTDLDEKIAGLVDEYGLGTIIVLNKWDENMDTFQKMEEEIRRRFRFLSYAPIIAVSAKTGRSIERLKDKIIEIFNNYTQRIPTSQLNRVIEEAVIRHSLPSPNGAYLRIYYATQFSTRPPRIALVMNKPSLLHFTYKRYLINFLREQFNFEGTPIHVIARGKNDKMGDEEYLERDK</sequence>
<dbReference type="GO" id="GO:0043022">
    <property type="term" value="F:ribosome binding"/>
    <property type="evidence" value="ECO:0007669"/>
    <property type="project" value="TreeGrafter"/>
</dbReference>
<dbReference type="EMBL" id="NXIG01000007">
    <property type="protein sequence ID" value="RXI30402.1"/>
    <property type="molecule type" value="Genomic_DNA"/>
</dbReference>
<evidence type="ECO:0000256" key="6">
    <source>
        <dbReference type="ARBA" id="ARBA00023134"/>
    </source>
</evidence>
<evidence type="ECO:0000313" key="13">
    <source>
        <dbReference type="EMBL" id="RXI30402.1"/>
    </source>
</evidence>
<dbReference type="InterPro" id="IPR031166">
    <property type="entry name" value="G_ENGA"/>
</dbReference>
<dbReference type="InterPro" id="IPR005225">
    <property type="entry name" value="Small_GTP-bd"/>
</dbReference>
<dbReference type="RefSeq" id="WP_118917273.1">
    <property type="nucleotide sequence ID" value="NZ_CP032097.1"/>
</dbReference>
<comment type="similarity">
    <text evidence="1 8 9 10">Belongs to the TRAFAC class TrmE-Era-EngA-EngB-Septin-like GTPase superfamily. EngA (Der) GTPase family.</text>
</comment>
<feature type="binding site" evidence="8">
    <location>
        <begin position="225"/>
        <end position="232"/>
    </location>
    <ligand>
        <name>GTP</name>
        <dbReference type="ChEBI" id="CHEBI:37565"/>
        <label>2</label>
    </ligand>
</feature>
<dbReference type="FunFam" id="3.30.300.20:FF:000004">
    <property type="entry name" value="GTPase Der"/>
    <property type="match status" value="1"/>
</dbReference>
<feature type="domain" description="EngA-type G" evidence="11">
    <location>
        <begin position="219"/>
        <end position="390"/>
    </location>
</feature>
<dbReference type="PROSITE" id="PS51712">
    <property type="entry name" value="G_ENGA"/>
    <property type="match status" value="2"/>
</dbReference>
<dbReference type="CDD" id="cd01895">
    <property type="entry name" value="EngA2"/>
    <property type="match status" value="1"/>
</dbReference>
<accession>A0A347U8A6</accession>
<dbReference type="AlphaFoldDB" id="A0A347U8A6"/>
<dbReference type="EMBL" id="CP032097">
    <property type="protein sequence ID" value="AXX95084.1"/>
    <property type="molecule type" value="Genomic_DNA"/>
</dbReference>
<dbReference type="Gene3D" id="3.40.50.300">
    <property type="entry name" value="P-loop containing nucleotide triphosphate hydrolases"/>
    <property type="match status" value="2"/>
</dbReference>
<feature type="domain" description="EngA-type G" evidence="11">
    <location>
        <begin position="6"/>
        <end position="171"/>
    </location>
</feature>
<evidence type="ECO:0000256" key="4">
    <source>
        <dbReference type="ARBA" id="ARBA00022737"/>
    </source>
</evidence>
<evidence type="ECO:0000256" key="10">
    <source>
        <dbReference type="RuleBase" id="RU004481"/>
    </source>
</evidence>
<dbReference type="InterPro" id="IPR032859">
    <property type="entry name" value="KH_dom-like"/>
</dbReference>
<dbReference type="CDD" id="cd01894">
    <property type="entry name" value="EngA1"/>
    <property type="match status" value="1"/>
</dbReference>
<evidence type="ECO:0000256" key="3">
    <source>
        <dbReference type="ARBA" id="ARBA00022517"/>
    </source>
</evidence>
<comment type="function">
    <text evidence="8 10">GTPase that plays an essential role in the late steps of ribosome biogenesis.</text>
</comment>
<organism evidence="13 15">
    <name type="scientific">Arcobacter ellisii</name>
    <dbReference type="NCBI Taxonomy" id="913109"/>
    <lineage>
        <taxon>Bacteria</taxon>
        <taxon>Pseudomonadati</taxon>
        <taxon>Campylobacterota</taxon>
        <taxon>Epsilonproteobacteria</taxon>
        <taxon>Campylobacterales</taxon>
        <taxon>Arcobacteraceae</taxon>
        <taxon>Arcobacter</taxon>
    </lineage>
</organism>
<feature type="binding site" evidence="8">
    <location>
        <begin position="121"/>
        <end position="124"/>
    </location>
    <ligand>
        <name>GTP</name>
        <dbReference type="ChEBI" id="CHEBI:37565"/>
        <label>1</label>
    </ligand>
</feature>
<dbReference type="SUPFAM" id="SSF52540">
    <property type="entry name" value="P-loop containing nucleoside triphosphate hydrolases"/>
    <property type="match status" value="2"/>
</dbReference>
<dbReference type="GO" id="GO:0042254">
    <property type="term" value="P:ribosome biogenesis"/>
    <property type="evidence" value="ECO:0007669"/>
    <property type="project" value="UniProtKB-KW"/>
</dbReference>
<keyword evidence="4 10" id="KW-0677">Repeat</keyword>
<evidence type="ECO:0000256" key="1">
    <source>
        <dbReference type="ARBA" id="ARBA00008279"/>
    </source>
</evidence>
<dbReference type="OrthoDB" id="9805918at2"/>
<gene>
    <name evidence="8" type="primary">der</name>
    <name evidence="12" type="synonym">engA</name>
    <name evidence="12" type="ORF">AELL_1421</name>
    <name evidence="13" type="ORF">CP962_08640</name>
</gene>
<dbReference type="Proteomes" id="UP000262582">
    <property type="component" value="Chromosome"/>
</dbReference>
<dbReference type="InterPro" id="IPR006073">
    <property type="entry name" value="GTP-bd"/>
</dbReference>
<evidence type="ECO:0000313" key="14">
    <source>
        <dbReference type="Proteomes" id="UP000262582"/>
    </source>
</evidence>
<comment type="subunit">
    <text evidence="8">Associates with the 50S ribosomal subunit.</text>
</comment>
<dbReference type="Pfam" id="PF14714">
    <property type="entry name" value="KH_dom-like"/>
    <property type="match status" value="1"/>
</dbReference>
<evidence type="ECO:0000256" key="5">
    <source>
        <dbReference type="ARBA" id="ARBA00022741"/>
    </source>
</evidence>
<feature type="binding site" evidence="8">
    <location>
        <begin position="272"/>
        <end position="276"/>
    </location>
    <ligand>
        <name>GTP</name>
        <dbReference type="ChEBI" id="CHEBI:37565"/>
        <label>2</label>
    </ligand>
</feature>
<dbReference type="Proteomes" id="UP000290588">
    <property type="component" value="Unassembled WGS sequence"/>
</dbReference>
<evidence type="ECO:0000256" key="2">
    <source>
        <dbReference type="ARBA" id="ARBA00020953"/>
    </source>
</evidence>
<proteinExistence type="inferred from homology"/>
<protein>
    <recommendedName>
        <fullName evidence="2 8">GTPase Der</fullName>
    </recommendedName>
    <alternativeName>
        <fullName evidence="7 8">GTP-binding protein EngA</fullName>
    </alternativeName>
</protein>
<dbReference type="InterPro" id="IPR015946">
    <property type="entry name" value="KH_dom-like_a/b"/>
</dbReference>
<feature type="binding site" evidence="8">
    <location>
        <begin position="59"/>
        <end position="63"/>
    </location>
    <ligand>
        <name>GTP</name>
        <dbReference type="ChEBI" id="CHEBI:37565"/>
        <label>1</label>
    </ligand>
</feature>
<dbReference type="NCBIfam" id="TIGR00231">
    <property type="entry name" value="small_GTP"/>
    <property type="match status" value="2"/>
</dbReference>
<keyword evidence="14" id="KW-1185">Reference proteome</keyword>
<name>A0A347U8A6_9BACT</name>
<evidence type="ECO:0000256" key="7">
    <source>
        <dbReference type="ARBA" id="ARBA00032345"/>
    </source>
</evidence>
<dbReference type="KEGG" id="aell:AELL_1421"/>
<keyword evidence="6 8" id="KW-0342">GTP-binding</keyword>
<dbReference type="Pfam" id="PF01926">
    <property type="entry name" value="MMR_HSR1"/>
    <property type="match status" value="2"/>
</dbReference>
<dbReference type="InterPro" id="IPR016484">
    <property type="entry name" value="GTPase_Der"/>
</dbReference>
<dbReference type="HAMAP" id="MF_00195">
    <property type="entry name" value="GTPase_Der"/>
    <property type="match status" value="1"/>
</dbReference>
<feature type="binding site" evidence="8">
    <location>
        <begin position="12"/>
        <end position="19"/>
    </location>
    <ligand>
        <name>GTP</name>
        <dbReference type="ChEBI" id="CHEBI:37565"/>
        <label>1</label>
    </ligand>
</feature>
<evidence type="ECO:0000313" key="12">
    <source>
        <dbReference type="EMBL" id="AXX95084.1"/>
    </source>
</evidence>
<keyword evidence="3 8" id="KW-0690">Ribosome biogenesis</keyword>
<dbReference type="PRINTS" id="PR00326">
    <property type="entry name" value="GTP1OBG"/>
</dbReference>
<feature type="binding site" evidence="8">
    <location>
        <begin position="336"/>
        <end position="339"/>
    </location>
    <ligand>
        <name>GTP</name>
        <dbReference type="ChEBI" id="CHEBI:37565"/>
        <label>2</label>
    </ligand>
</feature>
<dbReference type="PANTHER" id="PTHR43834">
    <property type="entry name" value="GTPASE DER"/>
    <property type="match status" value="1"/>
</dbReference>
<dbReference type="InterPro" id="IPR027417">
    <property type="entry name" value="P-loop_NTPase"/>
</dbReference>
<dbReference type="PIRSF" id="PIRSF006485">
    <property type="entry name" value="GTP-binding_EngA"/>
    <property type="match status" value="1"/>
</dbReference>
<evidence type="ECO:0000256" key="8">
    <source>
        <dbReference type="HAMAP-Rule" id="MF_00195"/>
    </source>
</evidence>
<evidence type="ECO:0000259" key="11">
    <source>
        <dbReference type="PROSITE" id="PS51712"/>
    </source>
</evidence>
<reference evidence="13 15" key="1">
    <citation type="submission" date="2017-09" db="EMBL/GenBank/DDBJ databases">
        <title>Genomics of the genus Arcobacter.</title>
        <authorList>
            <person name="Perez-Cataluna A."/>
            <person name="Figueras M.J."/>
            <person name="Salas-Masso N."/>
        </authorList>
    </citation>
    <scope>NUCLEOTIDE SEQUENCE [LARGE SCALE GENOMIC DNA]</scope>
    <source>
        <strain evidence="13 15">CECT 7837</strain>
    </source>
</reference>
<dbReference type="PANTHER" id="PTHR43834:SF6">
    <property type="entry name" value="GTPASE DER"/>
    <property type="match status" value="1"/>
</dbReference>
<reference evidence="12 14" key="2">
    <citation type="submission" date="2018-08" db="EMBL/GenBank/DDBJ databases">
        <title>Complete genome of the Arcobacter ellisii type strain LMG 26155.</title>
        <authorList>
            <person name="Miller W.G."/>
            <person name="Yee E."/>
            <person name="Bono J.L."/>
        </authorList>
    </citation>
    <scope>NUCLEOTIDE SEQUENCE [LARGE SCALE GENOMIC DNA]</scope>
    <source>
        <strain evidence="12 14">LMG 26155</strain>
    </source>
</reference>